<keyword evidence="3" id="KW-0227">DNA damage</keyword>
<dbReference type="PROSITE" id="PS50157">
    <property type="entry name" value="ZINC_FINGER_C2H2_2"/>
    <property type="match status" value="1"/>
</dbReference>
<evidence type="ECO:0000256" key="10">
    <source>
        <dbReference type="PROSITE-ProRule" id="PRU00042"/>
    </source>
</evidence>
<dbReference type="PROSITE" id="PS51068">
    <property type="entry name" value="FPG_CAT"/>
    <property type="match status" value="1"/>
</dbReference>
<keyword evidence="15" id="KW-1185">Reference proteome</keyword>
<dbReference type="SUPFAM" id="SSF81624">
    <property type="entry name" value="N-terminal domain of MutM-like DNA repair proteins"/>
    <property type="match status" value="1"/>
</dbReference>
<keyword evidence="9" id="KW-0326">Glycosidase</keyword>
<keyword evidence="6" id="KW-0234">DNA repair</keyword>
<dbReference type="Proteomes" id="UP000316270">
    <property type="component" value="Chromosome 11"/>
</dbReference>
<dbReference type="GO" id="GO:0008270">
    <property type="term" value="F:zinc ion binding"/>
    <property type="evidence" value="ECO:0007669"/>
    <property type="project" value="UniProtKB-KW"/>
</dbReference>
<dbReference type="Gene3D" id="3.20.190.10">
    <property type="entry name" value="MutM-like, N-terminal"/>
    <property type="match status" value="1"/>
</dbReference>
<dbReference type="Gene3D" id="1.10.8.50">
    <property type="match status" value="1"/>
</dbReference>
<dbReference type="GO" id="GO:0003906">
    <property type="term" value="F:DNA-(apurinic or apyrimidinic site) endonuclease activity"/>
    <property type="evidence" value="ECO:0007669"/>
    <property type="project" value="InterPro"/>
</dbReference>
<name>A0A517LEX2_9PEZI</name>
<evidence type="ECO:0000256" key="2">
    <source>
        <dbReference type="ARBA" id="ARBA00009409"/>
    </source>
</evidence>
<dbReference type="EMBL" id="CP042195">
    <property type="protein sequence ID" value="QDS74187.1"/>
    <property type="molecule type" value="Genomic_DNA"/>
</dbReference>
<dbReference type="GO" id="GO:0003684">
    <property type="term" value="F:damaged DNA binding"/>
    <property type="evidence" value="ECO:0007669"/>
    <property type="project" value="InterPro"/>
</dbReference>
<accession>A0A517LEX2</accession>
<feature type="compositionally biased region" description="Acidic residues" evidence="11">
    <location>
        <begin position="303"/>
        <end position="318"/>
    </location>
</feature>
<evidence type="ECO:0000259" key="13">
    <source>
        <dbReference type="PROSITE" id="PS51068"/>
    </source>
</evidence>
<evidence type="ECO:0000313" key="15">
    <source>
        <dbReference type="Proteomes" id="UP000316270"/>
    </source>
</evidence>
<dbReference type="InterPro" id="IPR015886">
    <property type="entry name" value="H2TH_FPG"/>
</dbReference>
<dbReference type="GO" id="GO:0016829">
    <property type="term" value="F:lyase activity"/>
    <property type="evidence" value="ECO:0007669"/>
    <property type="project" value="UniProtKB-KW"/>
</dbReference>
<dbReference type="GO" id="GO:0008534">
    <property type="term" value="F:oxidized purine nucleobase lesion DNA N-glycosylase activity"/>
    <property type="evidence" value="ECO:0007669"/>
    <property type="project" value="UniProtKB-EC"/>
</dbReference>
<keyword evidence="10" id="KW-0862">Zinc</keyword>
<dbReference type="SMART" id="SM01232">
    <property type="entry name" value="H2TH"/>
    <property type="match status" value="1"/>
</dbReference>
<dbReference type="InterPro" id="IPR010979">
    <property type="entry name" value="Ribosomal_uS13-like_H2TH"/>
</dbReference>
<dbReference type="InterPro" id="IPR012319">
    <property type="entry name" value="FPG_cat"/>
</dbReference>
<evidence type="ECO:0000256" key="1">
    <source>
        <dbReference type="ARBA" id="ARBA00001668"/>
    </source>
</evidence>
<evidence type="ECO:0000256" key="3">
    <source>
        <dbReference type="ARBA" id="ARBA00022763"/>
    </source>
</evidence>
<dbReference type="FunFam" id="1.10.8.50:FF:000009">
    <property type="entry name" value="Formamidopyrimidine-DNA glycosylase"/>
    <property type="match status" value="1"/>
</dbReference>
<dbReference type="Pfam" id="PF01149">
    <property type="entry name" value="Fapy_DNA_glyco"/>
    <property type="match status" value="1"/>
</dbReference>
<evidence type="ECO:0000259" key="12">
    <source>
        <dbReference type="PROSITE" id="PS50157"/>
    </source>
</evidence>
<evidence type="ECO:0000256" key="6">
    <source>
        <dbReference type="ARBA" id="ARBA00023204"/>
    </source>
</evidence>
<feature type="compositionally biased region" description="Basic residues" evidence="11">
    <location>
        <begin position="324"/>
        <end position="334"/>
    </location>
</feature>
<feature type="compositionally biased region" description="Basic and acidic residues" evidence="11">
    <location>
        <begin position="370"/>
        <end position="385"/>
    </location>
</feature>
<comment type="catalytic activity">
    <reaction evidence="1">
        <text>Hydrolysis of DNA containing ring-opened 7-methylguanine residues, releasing 2,6-diamino-4-hydroxy-5-(N-methyl)formamidopyrimidine.</text>
        <dbReference type="EC" id="3.2.2.23"/>
    </reaction>
</comment>
<dbReference type="SMART" id="SM00898">
    <property type="entry name" value="Fapy_DNA_glyco"/>
    <property type="match status" value="1"/>
</dbReference>
<keyword evidence="5" id="KW-0238">DNA-binding</keyword>
<dbReference type="SUPFAM" id="SSF46946">
    <property type="entry name" value="S13-like H2TH domain"/>
    <property type="match status" value="1"/>
</dbReference>
<dbReference type="AlphaFoldDB" id="A0A517LEX2"/>
<dbReference type="InterPro" id="IPR013087">
    <property type="entry name" value="Znf_C2H2_type"/>
</dbReference>
<evidence type="ECO:0000256" key="5">
    <source>
        <dbReference type="ARBA" id="ARBA00023125"/>
    </source>
</evidence>
<evidence type="ECO:0000313" key="14">
    <source>
        <dbReference type="EMBL" id="QDS74187.1"/>
    </source>
</evidence>
<keyword evidence="4" id="KW-0378">Hydrolase</keyword>
<comment type="similarity">
    <text evidence="2">Belongs to the FPG family.</text>
</comment>
<dbReference type="CDD" id="cd08972">
    <property type="entry name" value="PF_Nei_N"/>
    <property type="match status" value="1"/>
</dbReference>
<evidence type="ECO:0000256" key="8">
    <source>
        <dbReference type="ARBA" id="ARBA00023268"/>
    </source>
</evidence>
<dbReference type="InterPro" id="IPR035937">
    <property type="entry name" value="FPG_N"/>
</dbReference>
<keyword evidence="10" id="KW-0863">Zinc-finger</keyword>
<evidence type="ECO:0000256" key="11">
    <source>
        <dbReference type="SAM" id="MobiDB-lite"/>
    </source>
</evidence>
<gene>
    <name evidence="14" type="ORF">FKW77_002042</name>
</gene>
<proteinExistence type="inferred from homology"/>
<protein>
    <submittedName>
        <fullName evidence="14">Uncharacterized protein</fullName>
    </submittedName>
</protein>
<feature type="domain" description="C2H2-type" evidence="12">
    <location>
        <begin position="623"/>
        <end position="646"/>
    </location>
</feature>
<dbReference type="OrthoDB" id="444592at2759"/>
<dbReference type="STRING" id="50376.A0A517LEX2"/>
<dbReference type="PROSITE" id="PS00028">
    <property type="entry name" value="ZINC_FINGER_C2H2_1"/>
    <property type="match status" value="2"/>
</dbReference>
<keyword evidence="8" id="KW-0511">Multifunctional enzyme</keyword>
<dbReference type="GO" id="GO:0005634">
    <property type="term" value="C:nucleus"/>
    <property type="evidence" value="ECO:0007669"/>
    <property type="project" value="TreeGrafter"/>
</dbReference>
<feature type="domain" description="Formamidopyrimidine-DNA glycosylase catalytic" evidence="13">
    <location>
        <begin position="2"/>
        <end position="138"/>
    </location>
</feature>
<reference evidence="14 15" key="1">
    <citation type="submission" date="2019-07" db="EMBL/GenBank/DDBJ databases">
        <title>Finished genome of Venturia effusa.</title>
        <authorList>
            <person name="Young C.A."/>
            <person name="Cox M.P."/>
            <person name="Ganley A.R.D."/>
            <person name="David W.J."/>
        </authorList>
    </citation>
    <scope>NUCLEOTIDE SEQUENCE [LARGE SCALE GENOMIC DNA]</scope>
    <source>
        <strain evidence="15">albino</strain>
    </source>
</reference>
<keyword evidence="7" id="KW-0456">Lyase</keyword>
<feature type="region of interest" description="Disordered" evidence="11">
    <location>
        <begin position="297"/>
        <end position="471"/>
    </location>
</feature>
<sequence length="939" mass="105637">MPEIGEIARIVHYLKKHVVNRTIASILTTQDDIVYGKVGCSHTQFEKSLAGKRVLDARQQGKYFWLVMDTPPHPLMHFGMTGWIKFSNDTAAPYTPGSGKAKKEEDEWPPKYMKFVLKMAEEGRGECEVAFVDPRRLARIRLVDCEAGEMRDTTPLKENGPDPVVDREVVTKEWLDGKLKSKKVPVKALLLDQANISGVGNWVADEILYQAKIHPEQYSNTFSATQTQDLHDSLIRVCTTACETLADSSQFPENWLMKHRWNKGKKDANVLPNGNKIIHLKVGGRTSAVVPAVQKKTGPVAGDVEEDEADEVDAEAGEDEKPMGKGRAKKGRVASKKEESNAEDGDEVEEREKPKTKPKTKKAKTALSEKQAEGEEPEKVESKPDKSRKRKAAPVKHESSAEEEEDEEKEKAEAQGEVEAEDAPNPPKKAATTKNSLKKEPKPKPNKTTKVVKERTVGGRRSGRGAAATKSYREVDDHVELGRVAQASYHHDVWRAPRTGIGVRLSKKQGTKSVYRPTINGNVIVRRGKSPRSLPCSKSLPQQTIAQRRILPIVTEDVASEPRNPLPTLVWADVEGPGMHYRAPPTTSPAKYYCTKPSCKAEFRRAHDWKKHEQRVHEQCEIWKCPDCLEEFSEATRFRTHHRVQHDCALHVSTNCQHSADAHQVLLRKVAWGCGFCGLLQTTWDARCSHVIRHFASDWYPDSSGKGVRGRGKHEWDVSLEIRSLLEREELSAHLETILAQTYPIKGQHGEELGNMLRWSPDEIEEAETQSLILRLQCPILPEDGYGIVYRLVVMTLPHSAWDGIEGRMKDNQDCFDRDIQMLSVSQDFNSQVGTRMPEFEQLDWELAKGLGNFLAGGLDEYDAWLYGWSECLHGPESQFGPFQSGDGVPDGRYYDEVDMTSNLPDILSLNGPLFREVAEDMCIEADFNTFINQHVLDD</sequence>
<keyword evidence="10" id="KW-0479">Metal-binding</keyword>
<dbReference type="Pfam" id="PF06831">
    <property type="entry name" value="H2TH"/>
    <property type="match status" value="1"/>
</dbReference>
<dbReference type="PANTHER" id="PTHR22993">
    <property type="entry name" value="FORMAMIDOPYRIMIDINE-DNA GLYCOSYLASE"/>
    <property type="match status" value="1"/>
</dbReference>
<dbReference type="PANTHER" id="PTHR22993:SF9">
    <property type="entry name" value="FORMAMIDOPYRIMIDINE-DNA GLYCOSYLASE"/>
    <property type="match status" value="1"/>
</dbReference>
<dbReference type="GO" id="GO:0006284">
    <property type="term" value="P:base-excision repair"/>
    <property type="evidence" value="ECO:0007669"/>
    <property type="project" value="InterPro"/>
</dbReference>
<dbReference type="SMART" id="SM00355">
    <property type="entry name" value="ZnF_C2H2"/>
    <property type="match status" value="3"/>
</dbReference>
<evidence type="ECO:0000256" key="9">
    <source>
        <dbReference type="ARBA" id="ARBA00023295"/>
    </source>
</evidence>
<evidence type="ECO:0000256" key="4">
    <source>
        <dbReference type="ARBA" id="ARBA00022801"/>
    </source>
</evidence>
<evidence type="ECO:0000256" key="7">
    <source>
        <dbReference type="ARBA" id="ARBA00023239"/>
    </source>
</evidence>
<organism evidence="14 15">
    <name type="scientific">Venturia effusa</name>
    <dbReference type="NCBI Taxonomy" id="50376"/>
    <lineage>
        <taxon>Eukaryota</taxon>
        <taxon>Fungi</taxon>
        <taxon>Dikarya</taxon>
        <taxon>Ascomycota</taxon>
        <taxon>Pezizomycotina</taxon>
        <taxon>Dothideomycetes</taxon>
        <taxon>Pleosporomycetidae</taxon>
        <taxon>Venturiales</taxon>
        <taxon>Venturiaceae</taxon>
        <taxon>Venturia</taxon>
    </lineage>
</organism>